<reference evidence="1" key="1">
    <citation type="submission" date="2018-10" db="EMBL/GenBank/DDBJ databases">
        <title>Hidden diversity of soil giant viruses.</title>
        <authorList>
            <person name="Schulz F."/>
            <person name="Alteio L."/>
            <person name="Goudeau D."/>
            <person name="Ryan E.M."/>
            <person name="Malmstrom R.R."/>
            <person name="Blanchard J."/>
            <person name="Woyke T."/>
        </authorList>
    </citation>
    <scope>NUCLEOTIDE SEQUENCE</scope>
    <source>
        <strain evidence="1">SMV1</strain>
    </source>
</reference>
<protein>
    <submittedName>
        <fullName evidence="1">Uncharacterized protein</fullName>
    </submittedName>
</protein>
<organism evidence="1">
    <name type="scientific">Solumvirus sp</name>
    <dbReference type="NCBI Taxonomy" id="2487773"/>
    <lineage>
        <taxon>Viruses</taxon>
        <taxon>Pithoviruses</taxon>
    </lineage>
</organism>
<proteinExistence type="predicted"/>
<dbReference type="EMBL" id="MK072502">
    <property type="protein sequence ID" value="AYV86364.1"/>
    <property type="molecule type" value="Genomic_DNA"/>
</dbReference>
<name>A0A3G5AIE9_9VIRU</name>
<accession>A0A3G5AIE9</accession>
<gene>
    <name evidence="1" type="ORF">Solumvirus5_31</name>
</gene>
<sequence length="351" mass="40012">MTSLSVLGESLTQDNNTSLKLTQDNNTSLKLTQDQKLSDQYVTNVQHTRFAAGSDLYLYKDPVGDNKKDTEVASVDIKGIFELDDPSTTGLPIVSGYSEKKVDINKLKINTSFTGAHEYTEGNYRFRREYIKDVLNGSSLIYEKEKLIQEEVYNNGLLIQQVFYLPGYNIPTMSLVDLPEFVNGRITHLYTYPDPYSTCTGPRGTNEPCRDILSTPLTLGRSSYQDRTHSKTVAKDSSFAPSKTVFNLLIRDEKNKPLVNWQQQGPNKWIVYYYRYDAFWAQLTCFGTTVDSSTATTQLRSEYQILVKGKIKMYSKENIYGEFDIYDGKIVPGWADLWEASEVGTLKLKFY</sequence>
<evidence type="ECO:0000313" key="1">
    <source>
        <dbReference type="EMBL" id="AYV86364.1"/>
    </source>
</evidence>